<dbReference type="EMBL" id="JACJQL010000114">
    <property type="protein sequence ID" value="MBD2255660.1"/>
    <property type="molecule type" value="Genomic_DNA"/>
</dbReference>
<dbReference type="CDD" id="cd00090">
    <property type="entry name" value="HTH_ARSR"/>
    <property type="match status" value="1"/>
</dbReference>
<protein>
    <submittedName>
        <fullName evidence="5">Winged helix-turn-helix transcriptional regulator</fullName>
    </submittedName>
</protein>
<dbReference type="PANTHER" id="PTHR43132">
    <property type="entry name" value="ARSENICAL RESISTANCE OPERON REPRESSOR ARSR-RELATED"/>
    <property type="match status" value="1"/>
</dbReference>
<evidence type="ECO:0000259" key="4">
    <source>
        <dbReference type="PROSITE" id="PS50987"/>
    </source>
</evidence>
<evidence type="ECO:0000313" key="5">
    <source>
        <dbReference type="EMBL" id="MBD2255660.1"/>
    </source>
</evidence>
<sequence>MSSVSTQTNDTIIASFHALSDPLRLQVLELLREQELCVSDLWKALGLPQSQVSFHLKILREVGLVSSRQKGRLIYYSLSLAQFAVLEQYLADYGRIAQILPTHYC</sequence>
<dbReference type="InterPro" id="IPR011991">
    <property type="entry name" value="ArsR-like_HTH"/>
</dbReference>
<gene>
    <name evidence="5" type="ORF">H6G14_31195</name>
</gene>
<comment type="caution">
    <text evidence="5">The sequence shown here is derived from an EMBL/GenBank/DDBJ whole genome shotgun (WGS) entry which is preliminary data.</text>
</comment>
<keyword evidence="6" id="KW-1185">Reference proteome</keyword>
<keyword evidence="3" id="KW-0804">Transcription</keyword>
<dbReference type="PROSITE" id="PS50987">
    <property type="entry name" value="HTH_ARSR_2"/>
    <property type="match status" value="1"/>
</dbReference>
<dbReference type="SUPFAM" id="SSF46785">
    <property type="entry name" value="Winged helix' DNA-binding domain"/>
    <property type="match status" value="1"/>
</dbReference>
<dbReference type="RefSeq" id="WP_190572702.1">
    <property type="nucleotide sequence ID" value="NZ_JACJQL010000114.1"/>
</dbReference>
<dbReference type="Pfam" id="PF01022">
    <property type="entry name" value="HTH_5"/>
    <property type="match status" value="1"/>
</dbReference>
<feature type="domain" description="HTH arsR-type" evidence="4">
    <location>
        <begin position="4"/>
        <end position="98"/>
    </location>
</feature>
<evidence type="ECO:0000313" key="6">
    <source>
        <dbReference type="Proteomes" id="UP000621307"/>
    </source>
</evidence>
<name>A0ABR8BQ27_9NOSO</name>
<evidence type="ECO:0000256" key="2">
    <source>
        <dbReference type="ARBA" id="ARBA00023125"/>
    </source>
</evidence>
<reference evidence="5 6" key="1">
    <citation type="journal article" date="2020" name="ISME J.">
        <title>Comparative genomics reveals insights into cyanobacterial evolution and habitat adaptation.</title>
        <authorList>
            <person name="Chen M.Y."/>
            <person name="Teng W.K."/>
            <person name="Zhao L."/>
            <person name="Hu C.X."/>
            <person name="Zhou Y.K."/>
            <person name="Han B.P."/>
            <person name="Song L.R."/>
            <person name="Shu W.S."/>
        </authorList>
    </citation>
    <scope>NUCLEOTIDE SEQUENCE [LARGE SCALE GENOMIC DNA]</scope>
    <source>
        <strain evidence="5 6">FACHB-3921</strain>
    </source>
</reference>
<accession>A0ABR8BQ27</accession>
<evidence type="ECO:0000256" key="1">
    <source>
        <dbReference type="ARBA" id="ARBA00023015"/>
    </source>
</evidence>
<dbReference type="SMART" id="SM00418">
    <property type="entry name" value="HTH_ARSR"/>
    <property type="match status" value="1"/>
</dbReference>
<dbReference type="Gene3D" id="1.10.10.10">
    <property type="entry name" value="Winged helix-like DNA-binding domain superfamily/Winged helix DNA-binding domain"/>
    <property type="match status" value="1"/>
</dbReference>
<dbReference type="InterPro" id="IPR036390">
    <property type="entry name" value="WH_DNA-bd_sf"/>
</dbReference>
<organism evidence="5 6">
    <name type="scientific">Nostoc parmelioides FACHB-3921</name>
    <dbReference type="NCBI Taxonomy" id="2692909"/>
    <lineage>
        <taxon>Bacteria</taxon>
        <taxon>Bacillati</taxon>
        <taxon>Cyanobacteriota</taxon>
        <taxon>Cyanophyceae</taxon>
        <taxon>Nostocales</taxon>
        <taxon>Nostocaceae</taxon>
        <taxon>Nostoc</taxon>
    </lineage>
</organism>
<proteinExistence type="predicted"/>
<dbReference type="InterPro" id="IPR051011">
    <property type="entry name" value="Metal_resp_trans_reg"/>
</dbReference>
<dbReference type="PANTHER" id="PTHR43132:SF2">
    <property type="entry name" value="ARSENICAL RESISTANCE OPERON REPRESSOR ARSR-RELATED"/>
    <property type="match status" value="1"/>
</dbReference>
<evidence type="ECO:0000256" key="3">
    <source>
        <dbReference type="ARBA" id="ARBA00023163"/>
    </source>
</evidence>
<dbReference type="Proteomes" id="UP000621307">
    <property type="component" value="Unassembled WGS sequence"/>
</dbReference>
<keyword evidence="1" id="KW-0805">Transcription regulation</keyword>
<dbReference type="NCBIfam" id="NF033788">
    <property type="entry name" value="HTH_metalloreg"/>
    <property type="match status" value="1"/>
</dbReference>
<dbReference type="PRINTS" id="PR00778">
    <property type="entry name" value="HTHARSR"/>
</dbReference>
<dbReference type="InterPro" id="IPR036388">
    <property type="entry name" value="WH-like_DNA-bd_sf"/>
</dbReference>
<dbReference type="InterPro" id="IPR001845">
    <property type="entry name" value="HTH_ArsR_DNA-bd_dom"/>
</dbReference>
<keyword evidence="2" id="KW-0238">DNA-binding</keyword>